<dbReference type="Proteomes" id="UP000664832">
    <property type="component" value="Unassembled WGS sequence"/>
</dbReference>
<dbReference type="PIRSF" id="PIRSF007487">
    <property type="entry name" value="Competence-induced_CoiA_bac"/>
    <property type="match status" value="1"/>
</dbReference>
<reference evidence="3 4" key="1">
    <citation type="submission" date="2021-03" db="EMBL/GenBank/DDBJ databases">
        <title>Enterococcal diversity collection.</title>
        <authorList>
            <person name="Gilmore M.S."/>
            <person name="Schwartzman J."/>
            <person name="Van Tyne D."/>
            <person name="Martin M."/>
            <person name="Earl A.M."/>
            <person name="Manson A.L."/>
            <person name="Straub T."/>
            <person name="Salamzade R."/>
            <person name="Saavedra J."/>
            <person name="Lebreton F."/>
            <person name="Prichula J."/>
            <person name="Schaufler K."/>
            <person name="Gaca A."/>
            <person name="Sgardioli B."/>
            <person name="Wagenaar J."/>
            <person name="Strong T."/>
        </authorList>
    </citation>
    <scope>NUCLEOTIDE SEQUENCE [LARGE SCALE GENOMIC DNA]</scope>
    <source>
        <strain evidence="3 4">MSG2901</strain>
    </source>
</reference>
<organism evidence="3 4">
    <name type="scientific">Candidatus Enterococcus courvalinii</name>
    <dbReference type="NCBI Taxonomy" id="2815329"/>
    <lineage>
        <taxon>Bacteria</taxon>
        <taxon>Bacillati</taxon>
        <taxon>Bacillota</taxon>
        <taxon>Bacilli</taxon>
        <taxon>Lactobacillales</taxon>
        <taxon>Enterococcaceae</taxon>
        <taxon>Enterococcus</taxon>
    </lineage>
</organism>
<keyword evidence="4" id="KW-1185">Reference proteome</keyword>
<comment type="caution">
    <text evidence="3">The sequence shown here is derived from an EMBL/GenBank/DDBJ whole genome shotgun (WGS) entry which is preliminary data.</text>
</comment>
<name>A0ABS3HXQ1_9ENTE</name>
<evidence type="ECO:0000313" key="4">
    <source>
        <dbReference type="Proteomes" id="UP000664832"/>
    </source>
</evidence>
<evidence type="ECO:0000313" key="3">
    <source>
        <dbReference type="EMBL" id="MBO0480840.1"/>
    </source>
</evidence>
<feature type="domain" description="Competence protein CoiA nuclease-like" evidence="1">
    <location>
        <begin position="59"/>
        <end position="211"/>
    </location>
</feature>
<dbReference type="Pfam" id="PF06054">
    <property type="entry name" value="CoiA_nuc"/>
    <property type="match status" value="1"/>
</dbReference>
<dbReference type="InterPro" id="IPR057253">
    <property type="entry name" value="CoiA-like_N"/>
</dbReference>
<dbReference type="InterPro" id="IPR021176">
    <property type="entry name" value="Competence-induced_CoiA"/>
</dbReference>
<proteinExistence type="predicted"/>
<dbReference type="Pfam" id="PF25164">
    <property type="entry name" value="CoiA_N"/>
    <property type="match status" value="1"/>
</dbReference>
<dbReference type="RefSeq" id="WP_206897670.1">
    <property type="nucleotide sequence ID" value="NZ_JAFLWI010000001.1"/>
</dbReference>
<evidence type="ECO:0000259" key="2">
    <source>
        <dbReference type="Pfam" id="PF25164"/>
    </source>
</evidence>
<gene>
    <name evidence="3" type="ORF">JZO71_00700</name>
</gene>
<dbReference type="InterPro" id="IPR010330">
    <property type="entry name" value="CoiA_nuc"/>
</dbReference>
<dbReference type="EMBL" id="JAFLWI010000001">
    <property type="protein sequence ID" value="MBO0480840.1"/>
    <property type="molecule type" value="Genomic_DNA"/>
</dbReference>
<sequence>MLCANNRWGKRVIANDAEKQENYFCPACLLPVILKQGKQVRPHFAHKKSNLCQMFSEAESEEHIFLKGVFYQWLKKFNEKVEIEPYLPELAQRPDLLSENFAFEIQCSPLTYSRFIERTMNYQRKQFTVWWILGSGLINKKLLSGQKLSQLVKGSCRYDEQRNVHFWAVDRQAGKLYLYYGLTLSITREISCQVMEWSFYTCSLTEILTKKWSSGTQVIADRAKKSIHQELNRQLRWKKDSLLQVQEFCYMRGKHLLYLSSWIYQQSDFFFFFGTNVIVYRVLFDETVNENRVLHYLCWREELEKILSEWLFPLISKEQTYWRFFKECCDLWKKKEDN</sequence>
<feature type="domain" description="Competence protein CoiA-like N-terminal" evidence="2">
    <location>
        <begin position="16"/>
        <end position="55"/>
    </location>
</feature>
<protein>
    <submittedName>
        <fullName evidence="3">Competence protein CoiA</fullName>
    </submittedName>
</protein>
<accession>A0ABS3HXQ1</accession>
<evidence type="ECO:0000259" key="1">
    <source>
        <dbReference type="Pfam" id="PF06054"/>
    </source>
</evidence>